<keyword evidence="2" id="KW-1003">Cell membrane</keyword>
<keyword evidence="8" id="KW-1185">Reference proteome</keyword>
<protein>
    <recommendedName>
        <fullName evidence="9">Cytochrome C oxidase subunit IV</fullName>
    </recommendedName>
</protein>
<evidence type="ECO:0008006" key="9">
    <source>
        <dbReference type="Google" id="ProtNLM"/>
    </source>
</evidence>
<dbReference type="GO" id="GO:0005886">
    <property type="term" value="C:plasma membrane"/>
    <property type="evidence" value="ECO:0007669"/>
    <property type="project" value="UniProtKB-SubCell"/>
</dbReference>
<evidence type="ECO:0000256" key="2">
    <source>
        <dbReference type="ARBA" id="ARBA00022475"/>
    </source>
</evidence>
<evidence type="ECO:0000256" key="4">
    <source>
        <dbReference type="ARBA" id="ARBA00022989"/>
    </source>
</evidence>
<name>A0A918UCX9_9SPHN</name>
<keyword evidence="3 6" id="KW-0812">Transmembrane</keyword>
<evidence type="ECO:0000313" key="7">
    <source>
        <dbReference type="EMBL" id="GGY90047.1"/>
    </source>
</evidence>
<dbReference type="AlphaFoldDB" id="A0A918UCX9"/>
<dbReference type="Proteomes" id="UP000648075">
    <property type="component" value="Unassembled WGS sequence"/>
</dbReference>
<evidence type="ECO:0000313" key="8">
    <source>
        <dbReference type="Proteomes" id="UP000648075"/>
    </source>
</evidence>
<evidence type="ECO:0000256" key="1">
    <source>
        <dbReference type="ARBA" id="ARBA00004651"/>
    </source>
</evidence>
<dbReference type="Pfam" id="PF03626">
    <property type="entry name" value="COX4_pro"/>
    <property type="match status" value="1"/>
</dbReference>
<evidence type="ECO:0000256" key="6">
    <source>
        <dbReference type="SAM" id="Phobius"/>
    </source>
</evidence>
<reference evidence="7" key="1">
    <citation type="journal article" date="2014" name="Int. J. Syst. Evol. Microbiol.">
        <title>Complete genome sequence of Corynebacterium casei LMG S-19264T (=DSM 44701T), isolated from a smear-ripened cheese.</title>
        <authorList>
            <consortium name="US DOE Joint Genome Institute (JGI-PGF)"/>
            <person name="Walter F."/>
            <person name="Albersmeier A."/>
            <person name="Kalinowski J."/>
            <person name="Ruckert C."/>
        </authorList>
    </citation>
    <scope>NUCLEOTIDE SEQUENCE</scope>
    <source>
        <strain evidence="7">KCTC 32255</strain>
    </source>
</reference>
<reference evidence="7" key="2">
    <citation type="submission" date="2020-09" db="EMBL/GenBank/DDBJ databases">
        <authorList>
            <person name="Sun Q."/>
            <person name="Kim S."/>
        </authorList>
    </citation>
    <scope>NUCLEOTIDE SEQUENCE</scope>
    <source>
        <strain evidence="7">KCTC 32255</strain>
    </source>
</reference>
<feature type="transmembrane region" description="Helical" evidence="6">
    <location>
        <begin position="29"/>
        <end position="52"/>
    </location>
</feature>
<organism evidence="7 8">
    <name type="scientific">Novosphingobium colocasiae</name>
    <dbReference type="NCBI Taxonomy" id="1256513"/>
    <lineage>
        <taxon>Bacteria</taxon>
        <taxon>Pseudomonadati</taxon>
        <taxon>Pseudomonadota</taxon>
        <taxon>Alphaproteobacteria</taxon>
        <taxon>Sphingomonadales</taxon>
        <taxon>Sphingomonadaceae</taxon>
        <taxon>Novosphingobium</taxon>
    </lineage>
</organism>
<proteinExistence type="predicted"/>
<dbReference type="InterPro" id="IPR005171">
    <property type="entry name" value="Cyt_c_oxidase_su4_prok"/>
</dbReference>
<gene>
    <name evidence="7" type="ORF">GCM10011614_00820</name>
</gene>
<feature type="transmembrane region" description="Helical" evidence="6">
    <location>
        <begin position="64"/>
        <end position="85"/>
    </location>
</feature>
<accession>A0A918UCX9</accession>
<dbReference type="EMBL" id="BMZA01000001">
    <property type="protein sequence ID" value="GGY90047.1"/>
    <property type="molecule type" value="Genomic_DNA"/>
</dbReference>
<evidence type="ECO:0000256" key="5">
    <source>
        <dbReference type="ARBA" id="ARBA00023136"/>
    </source>
</evidence>
<comment type="subcellular location">
    <subcellularLocation>
        <location evidence="1">Cell membrane</location>
        <topology evidence="1">Multi-pass membrane protein</topology>
    </subcellularLocation>
</comment>
<evidence type="ECO:0000256" key="3">
    <source>
        <dbReference type="ARBA" id="ARBA00022692"/>
    </source>
</evidence>
<keyword evidence="5 6" id="KW-0472">Membrane</keyword>
<dbReference type="RefSeq" id="WP_189619122.1">
    <property type="nucleotide sequence ID" value="NZ_BMZA01000001.1"/>
</dbReference>
<comment type="caution">
    <text evidence="7">The sequence shown here is derived from an EMBL/GenBank/DDBJ whole genome shotgun (WGS) entry which is preliminary data.</text>
</comment>
<keyword evidence="4 6" id="KW-1133">Transmembrane helix</keyword>
<sequence length="87" mass="9313">MKLSSTLAYGIIAALSISSFALFESQGHTLILALAVFAIALVKIATILNGFMHLEWQHRPFAQVLTGWLVVVGAVLAGGMFALPWNS</sequence>
<feature type="transmembrane region" description="Helical" evidence="6">
    <location>
        <begin position="7"/>
        <end position="23"/>
    </location>
</feature>